<keyword evidence="1" id="KW-0812">Transmembrane</keyword>
<evidence type="ECO:0000313" key="2">
    <source>
        <dbReference type="EMBL" id="RBP69753.1"/>
    </source>
</evidence>
<evidence type="ECO:0008006" key="6">
    <source>
        <dbReference type="Google" id="ProtNLM"/>
    </source>
</evidence>
<gene>
    <name evidence="3" type="ORF">DET51_1119</name>
    <name evidence="2" type="ORF">DET64_1119</name>
</gene>
<feature type="transmembrane region" description="Helical" evidence="1">
    <location>
        <begin position="12"/>
        <end position="32"/>
    </location>
</feature>
<organism evidence="3 4">
    <name type="scientific">Marinobacter nauticus</name>
    <name type="common">Marinobacter hydrocarbonoclasticus</name>
    <name type="synonym">Marinobacter aquaeolei</name>
    <dbReference type="NCBI Taxonomy" id="2743"/>
    <lineage>
        <taxon>Bacteria</taxon>
        <taxon>Pseudomonadati</taxon>
        <taxon>Pseudomonadota</taxon>
        <taxon>Gammaproteobacteria</taxon>
        <taxon>Pseudomonadales</taxon>
        <taxon>Marinobacteraceae</taxon>
        <taxon>Marinobacter</taxon>
    </lineage>
</organism>
<evidence type="ECO:0000313" key="3">
    <source>
        <dbReference type="EMBL" id="RCW31466.1"/>
    </source>
</evidence>
<dbReference type="EMBL" id="QPJB01000011">
    <property type="protein sequence ID" value="RCW31466.1"/>
    <property type="molecule type" value="Genomic_DNA"/>
</dbReference>
<evidence type="ECO:0000313" key="5">
    <source>
        <dbReference type="Proteomes" id="UP000253065"/>
    </source>
</evidence>
<keyword evidence="5" id="KW-1185">Reference proteome</keyword>
<reference evidence="3 4" key="1">
    <citation type="submission" date="2018-07" db="EMBL/GenBank/DDBJ databases">
        <title>Freshwater and sediment microbial communities from various areas in North America, analyzing microbe dynamics in response to fracking.</title>
        <authorList>
            <person name="Lamendella R."/>
        </authorList>
    </citation>
    <scope>NUCLEOTIDE SEQUENCE [LARGE SCALE GENOMIC DNA]</scope>
    <source>
        <strain evidence="3 4">114E</strain>
        <strain evidence="2 5">114E_o</strain>
    </source>
</reference>
<feature type="transmembrane region" description="Helical" evidence="1">
    <location>
        <begin position="129"/>
        <end position="151"/>
    </location>
</feature>
<dbReference type="Proteomes" id="UP000252795">
    <property type="component" value="Unassembled WGS sequence"/>
</dbReference>
<dbReference type="Proteomes" id="UP000253065">
    <property type="component" value="Unassembled WGS sequence"/>
</dbReference>
<dbReference type="AlphaFoldDB" id="A0A368URP2"/>
<dbReference type="EMBL" id="QNSA01000011">
    <property type="protein sequence ID" value="RBP69753.1"/>
    <property type="molecule type" value="Genomic_DNA"/>
</dbReference>
<comment type="caution">
    <text evidence="3">The sequence shown here is derived from an EMBL/GenBank/DDBJ whole genome shotgun (WGS) entry which is preliminary data.</text>
</comment>
<accession>A0A368URP2</accession>
<dbReference type="RefSeq" id="WP_113880461.1">
    <property type="nucleotide sequence ID" value="NZ_QNSA01000011.1"/>
</dbReference>
<proteinExistence type="predicted"/>
<protein>
    <recommendedName>
        <fullName evidence="6">SMODS and SLOG-associating 2TM effector domain-containing protein</fullName>
    </recommendedName>
</protein>
<name>A0A368URP2_MARNT</name>
<keyword evidence="1" id="KW-0472">Membrane</keyword>
<feature type="transmembrane region" description="Helical" evidence="1">
    <location>
        <begin position="44"/>
        <end position="64"/>
    </location>
</feature>
<sequence length="152" mass="17043">MELEELPSRNQVIFNTISISTASAIAIALILLNPPTIDPFVRRILEIAGPVAVFSASVALASELRWSRKVSRRLDWCFSKISELDREKDEVLTKELNPTELAVALSHLGEKRKDIESYRRQAESFRNGVFFPLANAAIWIMGIGLLCTLMTL</sequence>
<keyword evidence="1" id="KW-1133">Transmembrane helix</keyword>
<evidence type="ECO:0000313" key="4">
    <source>
        <dbReference type="Proteomes" id="UP000252795"/>
    </source>
</evidence>
<evidence type="ECO:0000256" key="1">
    <source>
        <dbReference type="SAM" id="Phobius"/>
    </source>
</evidence>